<evidence type="ECO:0000313" key="11">
    <source>
        <dbReference type="EMBL" id="GMI08827.1"/>
    </source>
</evidence>
<feature type="compositionally biased region" description="Acidic residues" evidence="8">
    <location>
        <begin position="685"/>
        <end position="704"/>
    </location>
</feature>
<evidence type="ECO:0000256" key="1">
    <source>
        <dbReference type="ARBA" id="ARBA00004141"/>
    </source>
</evidence>
<dbReference type="InterPro" id="IPR014710">
    <property type="entry name" value="RmlC-like_jellyroll"/>
</dbReference>
<dbReference type="InterPro" id="IPR003938">
    <property type="entry name" value="K_chnl_volt-dep_EAG/ELK/ERG"/>
</dbReference>
<feature type="compositionally biased region" description="Basic and acidic residues" evidence="8">
    <location>
        <begin position="736"/>
        <end position="752"/>
    </location>
</feature>
<evidence type="ECO:0000256" key="3">
    <source>
        <dbReference type="ARBA" id="ARBA00022692"/>
    </source>
</evidence>
<dbReference type="Proteomes" id="UP001165122">
    <property type="component" value="Unassembled WGS sequence"/>
</dbReference>
<proteinExistence type="predicted"/>
<dbReference type="SMART" id="SM00100">
    <property type="entry name" value="cNMP"/>
    <property type="match status" value="1"/>
</dbReference>
<evidence type="ECO:0000256" key="2">
    <source>
        <dbReference type="ARBA" id="ARBA00022448"/>
    </source>
</evidence>
<feature type="transmembrane region" description="Helical" evidence="9">
    <location>
        <begin position="346"/>
        <end position="365"/>
    </location>
</feature>
<comment type="caution">
    <text evidence="11">The sequence shown here is derived from an EMBL/GenBank/DDBJ whole genome shotgun (WGS) entry which is preliminary data.</text>
</comment>
<feature type="transmembrane region" description="Helical" evidence="9">
    <location>
        <begin position="103"/>
        <end position="122"/>
    </location>
</feature>
<dbReference type="PROSITE" id="PS50042">
    <property type="entry name" value="CNMP_BINDING_3"/>
    <property type="match status" value="1"/>
</dbReference>
<dbReference type="PANTHER" id="PTHR47823">
    <property type="entry name" value="ION_TRANS DOMAIN-CONTAINING PROTEIN"/>
    <property type="match status" value="1"/>
</dbReference>
<feature type="compositionally biased region" description="Polar residues" evidence="8">
    <location>
        <begin position="792"/>
        <end position="804"/>
    </location>
</feature>
<dbReference type="InterPro" id="IPR005821">
    <property type="entry name" value="Ion_trans_dom"/>
</dbReference>
<dbReference type="SUPFAM" id="SSF51206">
    <property type="entry name" value="cAMP-binding domain-like"/>
    <property type="match status" value="1"/>
</dbReference>
<keyword evidence="12" id="KW-1185">Reference proteome</keyword>
<reference evidence="12" key="1">
    <citation type="journal article" date="2023" name="Commun. Biol.">
        <title>Genome analysis of Parmales, the sister group of diatoms, reveals the evolutionary specialization of diatoms from phago-mixotrophs to photoautotrophs.</title>
        <authorList>
            <person name="Ban H."/>
            <person name="Sato S."/>
            <person name="Yoshikawa S."/>
            <person name="Yamada K."/>
            <person name="Nakamura Y."/>
            <person name="Ichinomiya M."/>
            <person name="Sato N."/>
            <person name="Blanc-Mathieu R."/>
            <person name="Endo H."/>
            <person name="Kuwata A."/>
            <person name="Ogata H."/>
        </authorList>
    </citation>
    <scope>NUCLEOTIDE SEQUENCE [LARGE SCALE GENOMIC DNA]</scope>
    <source>
        <strain evidence="12">NIES 3700</strain>
    </source>
</reference>
<evidence type="ECO:0000256" key="9">
    <source>
        <dbReference type="SAM" id="Phobius"/>
    </source>
</evidence>
<dbReference type="Pfam" id="PF00520">
    <property type="entry name" value="Ion_trans"/>
    <property type="match status" value="1"/>
</dbReference>
<dbReference type="Gene3D" id="2.60.120.10">
    <property type="entry name" value="Jelly Rolls"/>
    <property type="match status" value="1"/>
</dbReference>
<dbReference type="Pfam" id="PF00027">
    <property type="entry name" value="cNMP_binding"/>
    <property type="match status" value="1"/>
</dbReference>
<protein>
    <recommendedName>
        <fullName evidence="10">Cyclic nucleotide-binding domain-containing protein</fullName>
    </recommendedName>
</protein>
<keyword evidence="3 9" id="KW-0812">Transmembrane</keyword>
<evidence type="ECO:0000256" key="7">
    <source>
        <dbReference type="ARBA" id="ARBA00023303"/>
    </source>
</evidence>
<dbReference type="Gene3D" id="1.10.287.630">
    <property type="entry name" value="Helix hairpin bin"/>
    <property type="match status" value="1"/>
</dbReference>
<keyword evidence="5" id="KW-0406">Ion transport</keyword>
<feature type="region of interest" description="Disordered" evidence="8">
    <location>
        <begin position="647"/>
        <end position="832"/>
    </location>
</feature>
<evidence type="ECO:0000256" key="4">
    <source>
        <dbReference type="ARBA" id="ARBA00022989"/>
    </source>
</evidence>
<feature type="compositionally biased region" description="Basic and acidic residues" evidence="8">
    <location>
        <begin position="612"/>
        <end position="626"/>
    </location>
</feature>
<dbReference type="Gene3D" id="1.10.287.70">
    <property type="match status" value="1"/>
</dbReference>
<sequence length="879" mass="99788">MFKMFKKEASEQDSNSFFSRKIFVMGGNRHNNDEKTISGGTMIRTADRHKNEMTKLKVYGLDAFQVRAEEEMKEMQRTKKDSFLARKLMAHDPTSSTRRWWDLISIIVILVSVFAAMFEFAFTVSLELEGSSKLMIGMFHSSYGAITLFFWLDLVYNFFTAFYNDEGELEFNHYEIAINYFKSYFLIDLVSNLPLSGPWGLLKAFRMHRMSRVLTRWSYLGYDPMKLQVFKLIVLIMTIGHFLACAFFMVSKFDYDQFRKKENLELETYDNKSWVVVDADGNQADIMNWIILDADIDPMLLETMEDKPVSSDVLSAYLTSMYFAYSTLTTVGYGDISAHTDVERSIAIISLISGSVIYAVLVGFINNLVDNSDVKETEYQARLAAINAFMSNHHLPADLRGRVRRYMELDHNAAHHDIKLLEYLSPMLQREAVMHMNRHFVQEVPFLADADSIFVWCILERMIVIVCVQKEYILVEGQAIEAMHIIKSGKVDVVDKSGQVIRTYTQGSFFGELCAQHDKHFAHDSFRAQVDMELCLISQPDLKMLMEAFPTFKETLDVITSARQMHEKKETDAYEEKMKKMMRQTGMKARPVTPPPGKEWEAKRGTGKGAGKKKDPRSESPAHRALLEHLDSDIKEFERSAKRLDEIRNSRSSRMELQMIKGKHVDKSPVPDASKLRRSVVAQQQEDESNSSDGDEEDDEVGETEIEKIMAKSRRASTEVSGGLKKIDSGNSGDDSGGKRKEKNSREFRNSFEGENAVGRAMHQLQRKSVIGVNYPGKGKSPSGAAGRRISISEQFGNAHSISHAQRALGGNGGGNGGGQSAEMSTLIEGQRDQNELMAKMIRKLEFLEEKIENVAKADDKPRRKSMKDVDMNNLEAGG</sequence>
<feature type="region of interest" description="Disordered" evidence="8">
    <location>
        <begin position="857"/>
        <end position="879"/>
    </location>
</feature>
<evidence type="ECO:0000313" key="12">
    <source>
        <dbReference type="Proteomes" id="UP001165122"/>
    </source>
</evidence>
<feature type="transmembrane region" description="Helical" evidence="9">
    <location>
        <begin position="183"/>
        <end position="202"/>
    </location>
</feature>
<dbReference type="PANTHER" id="PTHR47823:SF9">
    <property type="entry name" value="CHROMOSOME UNDETERMINED SCAFFOLD_10, WHOLE GENOME SHOTGUN SEQUENCE"/>
    <property type="match status" value="1"/>
</dbReference>
<keyword evidence="4 9" id="KW-1133">Transmembrane helix</keyword>
<feature type="compositionally biased region" description="Gly residues" evidence="8">
    <location>
        <begin position="810"/>
        <end position="820"/>
    </location>
</feature>
<dbReference type="CDD" id="cd00038">
    <property type="entry name" value="CAP_ED"/>
    <property type="match status" value="1"/>
</dbReference>
<dbReference type="AlphaFoldDB" id="A0A9W7CLT6"/>
<feature type="domain" description="Cyclic nucleotide-binding" evidence="10">
    <location>
        <begin position="471"/>
        <end position="513"/>
    </location>
</feature>
<feature type="transmembrane region" description="Helical" evidence="9">
    <location>
        <begin position="143"/>
        <end position="163"/>
    </location>
</feature>
<dbReference type="OrthoDB" id="421226at2759"/>
<keyword evidence="6 9" id="KW-0472">Membrane</keyword>
<dbReference type="EMBL" id="BRXW01000130">
    <property type="protein sequence ID" value="GMI08827.1"/>
    <property type="molecule type" value="Genomic_DNA"/>
</dbReference>
<dbReference type="InterPro" id="IPR000595">
    <property type="entry name" value="cNMP-bd_dom"/>
</dbReference>
<dbReference type="InterPro" id="IPR018490">
    <property type="entry name" value="cNMP-bd_dom_sf"/>
</dbReference>
<evidence type="ECO:0000256" key="5">
    <source>
        <dbReference type="ARBA" id="ARBA00023065"/>
    </source>
</evidence>
<organism evidence="11 12">
    <name type="scientific">Triparma laevis f. longispina</name>
    <dbReference type="NCBI Taxonomy" id="1714387"/>
    <lineage>
        <taxon>Eukaryota</taxon>
        <taxon>Sar</taxon>
        <taxon>Stramenopiles</taxon>
        <taxon>Ochrophyta</taxon>
        <taxon>Bolidophyceae</taxon>
        <taxon>Parmales</taxon>
        <taxon>Triparmaceae</taxon>
        <taxon>Triparma</taxon>
    </lineage>
</organism>
<keyword evidence="2" id="KW-0813">Transport</keyword>
<dbReference type="PRINTS" id="PR01463">
    <property type="entry name" value="EAGCHANLFMLY"/>
</dbReference>
<dbReference type="GO" id="GO:0016020">
    <property type="term" value="C:membrane"/>
    <property type="evidence" value="ECO:0007669"/>
    <property type="project" value="UniProtKB-SubCell"/>
</dbReference>
<gene>
    <name evidence="11" type="ORF">TrLO_g10174</name>
</gene>
<comment type="subcellular location">
    <subcellularLocation>
        <location evidence="1">Membrane</location>
        <topology evidence="1">Multi-pass membrane protein</topology>
    </subcellularLocation>
</comment>
<dbReference type="GO" id="GO:0005249">
    <property type="term" value="F:voltage-gated potassium channel activity"/>
    <property type="evidence" value="ECO:0007669"/>
    <property type="project" value="InterPro"/>
</dbReference>
<evidence type="ECO:0000256" key="6">
    <source>
        <dbReference type="ARBA" id="ARBA00023136"/>
    </source>
</evidence>
<keyword evidence="7" id="KW-0407">Ion channel</keyword>
<dbReference type="SUPFAM" id="SSF81324">
    <property type="entry name" value="Voltage-gated potassium channels"/>
    <property type="match status" value="1"/>
</dbReference>
<feature type="compositionally biased region" description="Basic and acidic residues" evidence="8">
    <location>
        <begin position="857"/>
        <end position="871"/>
    </location>
</feature>
<name>A0A9W7CLT6_9STRA</name>
<accession>A0A9W7CLT6</accession>
<evidence type="ECO:0000259" key="10">
    <source>
        <dbReference type="PROSITE" id="PS50042"/>
    </source>
</evidence>
<feature type="transmembrane region" description="Helical" evidence="9">
    <location>
        <begin position="229"/>
        <end position="250"/>
    </location>
</feature>
<evidence type="ECO:0000256" key="8">
    <source>
        <dbReference type="SAM" id="MobiDB-lite"/>
    </source>
</evidence>
<feature type="region of interest" description="Disordered" evidence="8">
    <location>
        <begin position="584"/>
        <end position="626"/>
    </location>
</feature>